<evidence type="ECO:0000256" key="6">
    <source>
        <dbReference type="SAM" id="Phobius"/>
    </source>
</evidence>
<keyword evidence="3 6" id="KW-1133">Transmembrane helix</keyword>
<comment type="subcellular location">
    <subcellularLocation>
        <location evidence="1">Membrane</location>
        <topology evidence="1">Multi-pass membrane protein</topology>
    </subcellularLocation>
</comment>
<dbReference type="AlphaFoldDB" id="A0A8H6QX59"/>
<evidence type="ECO:0000256" key="4">
    <source>
        <dbReference type="ARBA" id="ARBA00023136"/>
    </source>
</evidence>
<feature type="domain" description="Major facilitator superfamily (MFS) profile" evidence="7">
    <location>
        <begin position="350"/>
        <end position="779"/>
    </location>
</feature>
<dbReference type="InterPro" id="IPR036259">
    <property type="entry name" value="MFS_trans_sf"/>
</dbReference>
<evidence type="ECO:0000313" key="9">
    <source>
        <dbReference type="Proteomes" id="UP000641853"/>
    </source>
</evidence>
<sequence>MAQRSIVHHSAALKLLRERLSNEGEQIKFSDSTVLVILCLAMHAHFTDDYDAAKHHMQGLRKIVDLRGGLRRFSYNTKLIMEILKCDLGIALFNRTEPFFFKDSSSEPWIPYELASRTVESPDIPNSESWIPEWNINADVQRAWTVMREFCSTINSATKRNRRLPKEILLNTMASVMYRLLGMKDFDPNSPDEAIRLGLLAFSSDTFLHFQNMKPPQTSFPQKYRDCLQNIEFSANVSSIILWLLTIGAISVFTPTDNYWLMPLLRDQMRCCQITEWEDMRGYLERFLWIDMLHDKPGQKAMTGDREKQQDEGALHREAARNGLRRTGSRTMEWDTEHDDYPRNWPIQRKLYDATVMFFLEFYTTVISTTGPSAAELAMKEYGLSRVITLTGFQFMYGIGQALGGLTMPPFSESLGRKKSYLVSAGAYSISCLLVGVVPSPAGVFIGRFISGYASAVPAIVLAGSIEDLYSTWPRLWLLWLWNCSTIVGLCVGPIYGSFIVSAIGWRWVYYIAAITCAVLFVLLWFICESRPTTLLSRRFEHLQSKVGNLDMDIPNPDRISNKRELVKVILVRPARLGVTEPIIILVSILSASAWGMMYLFTESFTVVYSEFGWSSRAISLPFIALFPGIFASGLVRFWDHHKLNKRQKEGTSPEPEDKIGGFAIAAPALAIGLWIFGWTVPPLVHVPWIASMFGLVLIGFAATEFSYTLSGYIADAYTIYASTGLAVVSFLRGIASACMPLFAYPMYSGLGSNVATSIIAAVATVFAFTPFLFLKFGKQLRQKSRFARYSADVNEQQGGS</sequence>
<evidence type="ECO:0000256" key="2">
    <source>
        <dbReference type="ARBA" id="ARBA00022692"/>
    </source>
</evidence>
<feature type="transmembrane region" description="Helical" evidence="6">
    <location>
        <begin position="660"/>
        <end position="681"/>
    </location>
</feature>
<gene>
    <name evidence="8" type="ORF">CNMCM7691_000128</name>
</gene>
<keyword evidence="9" id="KW-1185">Reference proteome</keyword>
<feature type="transmembrane region" description="Helical" evidence="6">
    <location>
        <begin position="755"/>
        <end position="775"/>
    </location>
</feature>
<feature type="transmembrane region" description="Helical" evidence="6">
    <location>
        <begin position="240"/>
        <end position="260"/>
    </location>
</feature>
<feature type="transmembrane region" description="Helical" evidence="6">
    <location>
        <begin position="387"/>
        <end position="408"/>
    </location>
</feature>
<feature type="transmembrane region" description="Helical" evidence="6">
    <location>
        <begin position="720"/>
        <end position="743"/>
    </location>
</feature>
<evidence type="ECO:0000256" key="1">
    <source>
        <dbReference type="ARBA" id="ARBA00004141"/>
    </source>
</evidence>
<dbReference type="Gene3D" id="1.20.1250.20">
    <property type="entry name" value="MFS general substrate transporter like domains"/>
    <property type="match status" value="1"/>
</dbReference>
<dbReference type="InterPro" id="IPR020846">
    <property type="entry name" value="MFS_dom"/>
</dbReference>
<dbReference type="PANTHER" id="PTHR23502">
    <property type="entry name" value="MAJOR FACILITATOR SUPERFAMILY"/>
    <property type="match status" value="1"/>
</dbReference>
<dbReference type="GO" id="GO:0022857">
    <property type="term" value="F:transmembrane transporter activity"/>
    <property type="evidence" value="ECO:0007669"/>
    <property type="project" value="InterPro"/>
</dbReference>
<dbReference type="SUPFAM" id="SSF103473">
    <property type="entry name" value="MFS general substrate transporter"/>
    <property type="match status" value="1"/>
</dbReference>
<reference evidence="8" key="1">
    <citation type="submission" date="2020-06" db="EMBL/GenBank/DDBJ databases">
        <title>Draft genome sequences of strains closely related to Aspergillus parafelis and Aspergillus hiratsukae.</title>
        <authorList>
            <person name="Dos Santos R.A.C."/>
            <person name="Rivero-Menendez O."/>
            <person name="Steenwyk J.L."/>
            <person name="Mead M.E."/>
            <person name="Goldman G.H."/>
            <person name="Alastruey-Izquierdo A."/>
            <person name="Rokas A."/>
        </authorList>
    </citation>
    <scope>NUCLEOTIDE SEQUENCE</scope>
    <source>
        <strain evidence="8">CNM-CM7691</strain>
    </source>
</reference>
<protein>
    <recommendedName>
        <fullName evidence="7">Major facilitator superfamily (MFS) profile domain-containing protein</fullName>
    </recommendedName>
</protein>
<feature type="transmembrane region" description="Helical" evidence="6">
    <location>
        <begin position="583"/>
        <end position="601"/>
    </location>
</feature>
<keyword evidence="2 6" id="KW-0812">Transmembrane</keyword>
<feature type="compositionally biased region" description="Basic and acidic residues" evidence="5">
    <location>
        <begin position="300"/>
        <end position="320"/>
    </location>
</feature>
<feature type="region of interest" description="Disordered" evidence="5">
    <location>
        <begin position="300"/>
        <end position="322"/>
    </location>
</feature>
<organism evidence="8 9">
    <name type="scientific">Aspergillus felis</name>
    <dbReference type="NCBI Taxonomy" id="1287682"/>
    <lineage>
        <taxon>Eukaryota</taxon>
        <taxon>Fungi</taxon>
        <taxon>Dikarya</taxon>
        <taxon>Ascomycota</taxon>
        <taxon>Pezizomycotina</taxon>
        <taxon>Eurotiomycetes</taxon>
        <taxon>Eurotiomycetidae</taxon>
        <taxon>Eurotiales</taxon>
        <taxon>Aspergillaceae</taxon>
        <taxon>Aspergillus</taxon>
        <taxon>Aspergillus subgen. Fumigati</taxon>
    </lineage>
</organism>
<evidence type="ECO:0000259" key="7">
    <source>
        <dbReference type="PROSITE" id="PS50850"/>
    </source>
</evidence>
<dbReference type="InterPro" id="IPR011701">
    <property type="entry name" value="MFS"/>
</dbReference>
<dbReference type="PROSITE" id="PS50850">
    <property type="entry name" value="MFS"/>
    <property type="match status" value="1"/>
</dbReference>
<dbReference type="Pfam" id="PF07690">
    <property type="entry name" value="MFS_1"/>
    <property type="match status" value="1"/>
</dbReference>
<dbReference type="EMBL" id="JACBAG010001825">
    <property type="protein sequence ID" value="KAF7180999.1"/>
    <property type="molecule type" value="Genomic_DNA"/>
</dbReference>
<keyword evidence="4 6" id="KW-0472">Membrane</keyword>
<name>A0A8H6QX59_9EURO</name>
<feature type="transmembrane region" description="Helical" evidence="6">
    <location>
        <begin position="476"/>
        <end position="496"/>
    </location>
</feature>
<comment type="caution">
    <text evidence="8">The sequence shown here is derived from an EMBL/GenBank/DDBJ whole genome shotgun (WGS) entry which is preliminary data.</text>
</comment>
<feature type="transmembrane region" description="Helical" evidence="6">
    <location>
        <begin position="687"/>
        <end position="708"/>
    </location>
</feature>
<proteinExistence type="predicted"/>
<dbReference type="Proteomes" id="UP000641853">
    <property type="component" value="Unassembled WGS sequence"/>
</dbReference>
<feature type="transmembrane region" description="Helical" evidence="6">
    <location>
        <begin position="445"/>
        <end position="464"/>
    </location>
</feature>
<feature type="transmembrane region" description="Helical" evidence="6">
    <location>
        <begin position="508"/>
        <end position="528"/>
    </location>
</feature>
<feature type="transmembrane region" description="Helical" evidence="6">
    <location>
        <begin position="420"/>
        <end position="439"/>
    </location>
</feature>
<feature type="transmembrane region" description="Helical" evidence="6">
    <location>
        <begin position="621"/>
        <end position="639"/>
    </location>
</feature>
<evidence type="ECO:0000256" key="3">
    <source>
        <dbReference type="ARBA" id="ARBA00022989"/>
    </source>
</evidence>
<evidence type="ECO:0000313" key="8">
    <source>
        <dbReference type="EMBL" id="KAF7180999.1"/>
    </source>
</evidence>
<accession>A0A8H6QX59</accession>
<evidence type="ECO:0000256" key="5">
    <source>
        <dbReference type="SAM" id="MobiDB-lite"/>
    </source>
</evidence>
<dbReference type="PANTHER" id="PTHR23502:SF157">
    <property type="entry name" value="MAJOR FACILITATOR SUPERFAMILY (MFS) PROFILE DOMAIN-CONTAINING PROTEIN-RELATED"/>
    <property type="match status" value="1"/>
</dbReference>
<dbReference type="GO" id="GO:0016020">
    <property type="term" value="C:membrane"/>
    <property type="evidence" value="ECO:0007669"/>
    <property type="project" value="UniProtKB-SubCell"/>
</dbReference>